<dbReference type="Proteomes" id="UP000191691">
    <property type="component" value="Unassembled WGS sequence"/>
</dbReference>
<dbReference type="EMBL" id="MOOB01000007">
    <property type="protein sequence ID" value="OQE92637.1"/>
    <property type="molecule type" value="Genomic_DNA"/>
</dbReference>
<evidence type="ECO:0000313" key="2">
    <source>
        <dbReference type="Proteomes" id="UP000191691"/>
    </source>
</evidence>
<proteinExistence type="predicted"/>
<dbReference type="SUPFAM" id="SSF51735">
    <property type="entry name" value="NAD(P)-binding Rossmann-fold domains"/>
    <property type="match status" value="1"/>
</dbReference>
<evidence type="ECO:0000313" key="1">
    <source>
        <dbReference type="EMBL" id="OQE92637.1"/>
    </source>
</evidence>
<dbReference type="InterPro" id="IPR036291">
    <property type="entry name" value="NAD(P)-bd_dom_sf"/>
</dbReference>
<comment type="caution">
    <text evidence="1">The sequence shown here is derived from an EMBL/GenBank/DDBJ whole genome shotgun (WGS) entry which is preliminary data.</text>
</comment>
<dbReference type="AlphaFoldDB" id="A0A1V6YZ44"/>
<reference evidence="2" key="1">
    <citation type="journal article" date="2017" name="Nat. Microbiol.">
        <title>Global analysis of biosynthetic gene clusters reveals vast potential of secondary metabolite production in Penicillium species.</title>
        <authorList>
            <person name="Nielsen J.C."/>
            <person name="Grijseels S."/>
            <person name="Prigent S."/>
            <person name="Ji B."/>
            <person name="Dainat J."/>
            <person name="Nielsen K.F."/>
            <person name="Frisvad J.C."/>
            <person name="Workman M."/>
            <person name="Nielsen J."/>
        </authorList>
    </citation>
    <scope>NUCLEOTIDE SEQUENCE [LARGE SCALE GENOMIC DNA]</scope>
    <source>
        <strain evidence="2">IBT 13039</strain>
    </source>
</reference>
<protein>
    <submittedName>
        <fullName evidence="1">Uncharacterized protein</fullName>
    </submittedName>
</protein>
<keyword evidence="2" id="KW-1185">Reference proteome</keyword>
<name>A0A1V6YZ44_PENNA</name>
<accession>A0A1V6YZ44</accession>
<sequence>MFETLHREFSRLNIAVSNSDIEHFGDLSEVKGSDIDAVFAVNVKAVKGVPRLAVYATSKAAV</sequence>
<organism evidence="1 2">
    <name type="scientific">Penicillium nalgiovense</name>
    <dbReference type="NCBI Taxonomy" id="60175"/>
    <lineage>
        <taxon>Eukaryota</taxon>
        <taxon>Fungi</taxon>
        <taxon>Dikarya</taxon>
        <taxon>Ascomycota</taxon>
        <taxon>Pezizomycotina</taxon>
        <taxon>Eurotiomycetes</taxon>
        <taxon>Eurotiomycetidae</taxon>
        <taxon>Eurotiales</taxon>
        <taxon>Aspergillaceae</taxon>
        <taxon>Penicillium</taxon>
    </lineage>
</organism>
<gene>
    <name evidence="1" type="ORF">PENNAL_c0007G04092</name>
</gene>